<evidence type="ECO:0000259" key="7">
    <source>
        <dbReference type="PROSITE" id="PS50850"/>
    </source>
</evidence>
<feature type="domain" description="Major facilitator superfamily (MFS) profile" evidence="7">
    <location>
        <begin position="35"/>
        <end position="456"/>
    </location>
</feature>
<dbReference type="EMBL" id="JABMIG020000102">
    <property type="protein sequence ID" value="KAL3792429.1"/>
    <property type="molecule type" value="Genomic_DNA"/>
</dbReference>
<dbReference type="Pfam" id="PF07690">
    <property type="entry name" value="MFS_1"/>
    <property type="match status" value="1"/>
</dbReference>
<dbReference type="InterPro" id="IPR020846">
    <property type="entry name" value="MFS_dom"/>
</dbReference>
<protein>
    <recommendedName>
        <fullName evidence="7">Major facilitator superfamily (MFS) profile domain-containing protein</fullName>
    </recommendedName>
</protein>
<evidence type="ECO:0000256" key="1">
    <source>
        <dbReference type="ARBA" id="ARBA00004651"/>
    </source>
</evidence>
<dbReference type="GO" id="GO:0015293">
    <property type="term" value="F:symporter activity"/>
    <property type="evidence" value="ECO:0007669"/>
    <property type="project" value="UniProtKB-KW"/>
</dbReference>
<dbReference type="GO" id="GO:0005886">
    <property type="term" value="C:plasma membrane"/>
    <property type="evidence" value="ECO:0007669"/>
    <property type="project" value="UniProtKB-SubCell"/>
</dbReference>
<feature type="transmembrane region" description="Helical" evidence="6">
    <location>
        <begin position="267"/>
        <end position="294"/>
    </location>
</feature>
<keyword evidence="6" id="KW-0472">Membrane</keyword>
<dbReference type="InterPro" id="IPR011701">
    <property type="entry name" value="MFS"/>
</dbReference>
<organism evidence="8 9">
    <name type="scientific">Cyclotella cryptica</name>
    <dbReference type="NCBI Taxonomy" id="29204"/>
    <lineage>
        <taxon>Eukaryota</taxon>
        <taxon>Sar</taxon>
        <taxon>Stramenopiles</taxon>
        <taxon>Ochrophyta</taxon>
        <taxon>Bacillariophyta</taxon>
        <taxon>Coscinodiscophyceae</taxon>
        <taxon>Thalassiosirophycidae</taxon>
        <taxon>Stephanodiscales</taxon>
        <taxon>Stephanodiscaceae</taxon>
        <taxon>Cyclotella</taxon>
    </lineage>
</organism>
<keyword evidence="2" id="KW-0813">Transport</keyword>
<keyword evidence="3" id="KW-1003">Cell membrane</keyword>
<dbReference type="Proteomes" id="UP001516023">
    <property type="component" value="Unassembled WGS sequence"/>
</dbReference>
<dbReference type="InterPro" id="IPR051084">
    <property type="entry name" value="H+-coupled_symporters"/>
</dbReference>
<dbReference type="AlphaFoldDB" id="A0ABD3PWA2"/>
<evidence type="ECO:0000256" key="3">
    <source>
        <dbReference type="ARBA" id="ARBA00022475"/>
    </source>
</evidence>
<feature type="transmembrane region" description="Helical" evidence="6">
    <location>
        <begin position="173"/>
        <end position="196"/>
    </location>
</feature>
<feature type="transmembrane region" description="Helical" evidence="6">
    <location>
        <begin position="306"/>
        <end position="325"/>
    </location>
</feature>
<dbReference type="Gene3D" id="1.20.1250.20">
    <property type="entry name" value="MFS general substrate transporter like domains"/>
    <property type="match status" value="1"/>
</dbReference>
<dbReference type="InterPro" id="IPR036259">
    <property type="entry name" value="MFS_trans_sf"/>
</dbReference>
<evidence type="ECO:0000313" key="9">
    <source>
        <dbReference type="Proteomes" id="UP001516023"/>
    </source>
</evidence>
<feature type="transmembrane region" description="Helical" evidence="6">
    <location>
        <begin position="431"/>
        <end position="451"/>
    </location>
</feature>
<feature type="compositionally biased region" description="Low complexity" evidence="5">
    <location>
        <begin position="457"/>
        <end position="469"/>
    </location>
</feature>
<feature type="transmembrane region" description="Helical" evidence="6">
    <location>
        <begin position="208"/>
        <end position="227"/>
    </location>
</feature>
<feature type="transmembrane region" description="Helical" evidence="6">
    <location>
        <begin position="79"/>
        <end position="100"/>
    </location>
</feature>
<dbReference type="PROSITE" id="PS50850">
    <property type="entry name" value="MFS"/>
    <property type="match status" value="1"/>
</dbReference>
<evidence type="ECO:0000256" key="6">
    <source>
        <dbReference type="SAM" id="Phobius"/>
    </source>
</evidence>
<evidence type="ECO:0000256" key="4">
    <source>
        <dbReference type="ARBA" id="ARBA00022847"/>
    </source>
</evidence>
<evidence type="ECO:0000256" key="5">
    <source>
        <dbReference type="SAM" id="MobiDB-lite"/>
    </source>
</evidence>
<feature type="region of interest" description="Disordered" evidence="5">
    <location>
        <begin position="456"/>
        <end position="501"/>
    </location>
</feature>
<reference evidence="8 9" key="1">
    <citation type="journal article" date="2020" name="G3 (Bethesda)">
        <title>Improved Reference Genome for Cyclotella cryptica CCMP332, a Model for Cell Wall Morphogenesis, Salinity Adaptation, and Lipid Production in Diatoms (Bacillariophyta).</title>
        <authorList>
            <person name="Roberts W.R."/>
            <person name="Downey K.M."/>
            <person name="Ruck E.C."/>
            <person name="Traller J.C."/>
            <person name="Alverson A.J."/>
        </authorList>
    </citation>
    <scope>NUCLEOTIDE SEQUENCE [LARGE SCALE GENOMIC DNA]</scope>
    <source>
        <strain evidence="8 9">CCMP332</strain>
    </source>
</reference>
<keyword evidence="6" id="KW-1133">Transmembrane helix</keyword>
<feature type="transmembrane region" description="Helical" evidence="6">
    <location>
        <begin position="337"/>
        <end position="355"/>
    </location>
</feature>
<dbReference type="PANTHER" id="PTHR43528">
    <property type="entry name" value="ALPHA-KETOGLUTARATE PERMEASE"/>
    <property type="match status" value="1"/>
</dbReference>
<gene>
    <name evidence="8" type="ORF">HJC23_001547</name>
</gene>
<proteinExistence type="predicted"/>
<feature type="transmembrane region" description="Helical" evidence="6">
    <location>
        <begin position="361"/>
        <end position="386"/>
    </location>
</feature>
<comment type="subcellular location">
    <subcellularLocation>
        <location evidence="1">Cell membrane</location>
        <topology evidence="1">Multi-pass membrane protein</topology>
    </subcellularLocation>
</comment>
<keyword evidence="6" id="KW-0812">Transmembrane</keyword>
<evidence type="ECO:0000256" key="2">
    <source>
        <dbReference type="ARBA" id="ARBA00022448"/>
    </source>
</evidence>
<sequence>MLLVPLPYHTSDPPPTIQSAISVIAQHKMPATRMQTVAGTLGNVLEWYDFAIFGFFSDIIAKLFFPPTNGASENLVRSFAVYGGAFVMRPMGGMLIGYLGDKHGRKYALVTSLCLMAVPTFALGCLPTYDQIGSWSTVLLVICRLLQGISVGGQLPASLLYTMESRPKERWGLFGSFVMMSANIGTLLGNLIGALVRTLLTDEELLKWGWRIPFWSGLLISLVAVYLRLHGEEHHPNEGQYDNEVGEGQDHSLPKYPLREAVRKENLMALISATLTPMLWGAGFYLSFVWMAIYMSELIDEPLENAFWINSISLLLGIIIPVPLAGWLSDRCGRRRTMVIGALGLGGLGPVLLYVISRGRAFQACLCQICIGWLLSLFGGPMGAWLGERFPPKVRLTSVSLGYDIAHSTASGFSPLIATILSQKLNPTAPGILYTLFAVIALIGIMISTQIHHDETSNSNNNNNDTAEATFEQELSDGEPKESRGEAVSTDTEVEEANKIV</sequence>
<comment type="caution">
    <text evidence="8">The sequence shown here is derived from an EMBL/GenBank/DDBJ whole genome shotgun (WGS) entry which is preliminary data.</text>
</comment>
<evidence type="ECO:0000313" key="8">
    <source>
        <dbReference type="EMBL" id="KAL3792429.1"/>
    </source>
</evidence>
<name>A0ABD3PWA2_9STRA</name>
<dbReference type="PANTHER" id="PTHR43528:SF1">
    <property type="entry name" value="ALPHA-KETOGLUTARATE PERMEASE"/>
    <property type="match status" value="1"/>
</dbReference>
<accession>A0ABD3PWA2</accession>
<feature type="transmembrane region" description="Helical" evidence="6">
    <location>
        <begin position="107"/>
        <end position="129"/>
    </location>
</feature>
<keyword evidence="4" id="KW-0769">Symport</keyword>
<keyword evidence="9" id="KW-1185">Reference proteome</keyword>
<dbReference type="SUPFAM" id="SSF103473">
    <property type="entry name" value="MFS general substrate transporter"/>
    <property type="match status" value="1"/>
</dbReference>